<name>A0A7R9KMU2_9ACAR</name>
<dbReference type="Proteomes" id="UP000759131">
    <property type="component" value="Unassembled WGS sequence"/>
</dbReference>
<evidence type="ECO:0000256" key="1">
    <source>
        <dbReference type="ARBA" id="ARBA00005560"/>
    </source>
</evidence>
<dbReference type="GO" id="GO:0003677">
    <property type="term" value="F:DNA binding"/>
    <property type="evidence" value="ECO:0007669"/>
    <property type="project" value="UniProtKB-KW"/>
</dbReference>
<dbReference type="EMBL" id="OC857199">
    <property type="protein sequence ID" value="CAD7624857.1"/>
    <property type="molecule type" value="Genomic_DNA"/>
</dbReference>
<keyword evidence="2" id="KW-0238">DNA-binding</keyword>
<accession>A0A7R9KMU2</accession>
<sequence length="57" mass="6581">PELFPALIYKMREPKVTFLVFLSGKVVVTGAKHRSQLIQAFKRILPILNSAHRRVQH</sequence>
<gene>
    <name evidence="4" type="ORF">OSB1V03_LOCUS5296</name>
</gene>
<feature type="non-terminal residue" evidence="4">
    <location>
        <position position="1"/>
    </location>
</feature>
<keyword evidence="3" id="KW-0804">Transcription</keyword>
<proteinExistence type="inferred from homology"/>
<dbReference type="Gene3D" id="3.30.310.10">
    <property type="entry name" value="TATA-Binding Protein"/>
    <property type="match status" value="1"/>
</dbReference>
<dbReference type="EMBL" id="CAJPIZ010002624">
    <property type="protein sequence ID" value="CAG2105287.1"/>
    <property type="molecule type" value="Genomic_DNA"/>
</dbReference>
<dbReference type="OrthoDB" id="2127950at2759"/>
<evidence type="ECO:0000313" key="4">
    <source>
        <dbReference type="EMBL" id="CAD7624857.1"/>
    </source>
</evidence>
<dbReference type="SUPFAM" id="SSF55945">
    <property type="entry name" value="TATA-box binding protein-like"/>
    <property type="match status" value="1"/>
</dbReference>
<dbReference type="InterPro" id="IPR000814">
    <property type="entry name" value="TBP"/>
</dbReference>
<keyword evidence="5" id="KW-1185">Reference proteome</keyword>
<dbReference type="GO" id="GO:0006352">
    <property type="term" value="P:DNA-templated transcription initiation"/>
    <property type="evidence" value="ECO:0007669"/>
    <property type="project" value="InterPro"/>
</dbReference>
<evidence type="ECO:0000256" key="3">
    <source>
        <dbReference type="ARBA" id="ARBA00023163"/>
    </source>
</evidence>
<dbReference type="AlphaFoldDB" id="A0A7R9KMU2"/>
<dbReference type="Pfam" id="PF00352">
    <property type="entry name" value="TBP"/>
    <property type="match status" value="1"/>
</dbReference>
<reference evidence="4" key="1">
    <citation type="submission" date="2020-11" db="EMBL/GenBank/DDBJ databases">
        <authorList>
            <person name="Tran Van P."/>
        </authorList>
    </citation>
    <scope>NUCLEOTIDE SEQUENCE</scope>
</reference>
<protein>
    <recommendedName>
        <fullName evidence="6">TATA-box binding protein</fullName>
    </recommendedName>
</protein>
<evidence type="ECO:0000256" key="2">
    <source>
        <dbReference type="ARBA" id="ARBA00023125"/>
    </source>
</evidence>
<dbReference type="InterPro" id="IPR012295">
    <property type="entry name" value="TBP_dom_sf"/>
</dbReference>
<evidence type="ECO:0000313" key="5">
    <source>
        <dbReference type="Proteomes" id="UP000759131"/>
    </source>
</evidence>
<organism evidence="4">
    <name type="scientific">Medioppia subpectinata</name>
    <dbReference type="NCBI Taxonomy" id="1979941"/>
    <lineage>
        <taxon>Eukaryota</taxon>
        <taxon>Metazoa</taxon>
        <taxon>Ecdysozoa</taxon>
        <taxon>Arthropoda</taxon>
        <taxon>Chelicerata</taxon>
        <taxon>Arachnida</taxon>
        <taxon>Acari</taxon>
        <taxon>Acariformes</taxon>
        <taxon>Sarcoptiformes</taxon>
        <taxon>Oribatida</taxon>
        <taxon>Brachypylina</taxon>
        <taxon>Oppioidea</taxon>
        <taxon>Oppiidae</taxon>
        <taxon>Medioppia</taxon>
    </lineage>
</organism>
<dbReference type="PANTHER" id="PTHR10126">
    <property type="entry name" value="TATA-BOX BINDING PROTEIN"/>
    <property type="match status" value="1"/>
</dbReference>
<evidence type="ECO:0008006" key="6">
    <source>
        <dbReference type="Google" id="ProtNLM"/>
    </source>
</evidence>
<comment type="similarity">
    <text evidence="1">Belongs to the TBP family.</text>
</comment>